<evidence type="ECO:0000259" key="1">
    <source>
        <dbReference type="Pfam" id="PF08241"/>
    </source>
</evidence>
<sequence>MTSTTEFDAALAPARDVIAAQRSEPDTSVGYVQGILSHDISTELGRLQLLESQVDPATHAVLEARGIADGGRFLEIGAGAGSVAYWLADRFPGGEVTAVDVSTSFLDDTGRSNLRIVQADVRTHDFEPGSFDLIHARTVLMHIPEREEVLRRLVSWLAPGGWLVTEDLVLSPVDSSPHDEFRHAFEAIGQAMASSIGSDLWWGRTLPAPLTRAGLVDAGLHATYYPVGGSNEIGRLWRATFSQSADYLVASGLLTRADLDSALALLADPDFLDLGPSIIAAWGRRPPA</sequence>
<dbReference type="GO" id="GO:0032259">
    <property type="term" value="P:methylation"/>
    <property type="evidence" value="ECO:0007669"/>
    <property type="project" value="UniProtKB-KW"/>
</dbReference>
<evidence type="ECO:0000313" key="3">
    <source>
        <dbReference type="Proteomes" id="UP000001937"/>
    </source>
</evidence>
<protein>
    <submittedName>
        <fullName evidence="2">Methyltransferase</fullName>
    </submittedName>
</protein>
<dbReference type="InterPro" id="IPR029063">
    <property type="entry name" value="SAM-dependent_MTases_sf"/>
</dbReference>
<dbReference type="eggNOG" id="COG2226">
    <property type="taxonomic scope" value="Bacteria"/>
</dbReference>
<dbReference type="RefSeq" id="WP_011437152.1">
    <property type="nucleotide sequence ID" value="NC_007777.1"/>
</dbReference>
<reference evidence="2 3" key="1">
    <citation type="journal article" date="2007" name="Genome Res.">
        <title>Genome characteristics of facultatively symbiotic Frankia sp. strains reflect host range and host plant biogeography.</title>
        <authorList>
            <person name="Normand P."/>
            <person name="Lapierre P."/>
            <person name="Tisa L.S."/>
            <person name="Gogarten J.P."/>
            <person name="Alloisio N."/>
            <person name="Bagnarol E."/>
            <person name="Bassi C.A."/>
            <person name="Berry A.M."/>
            <person name="Bickhart D.M."/>
            <person name="Choisne N."/>
            <person name="Couloux A."/>
            <person name="Cournoyer B."/>
            <person name="Cruveiller S."/>
            <person name="Daubin V."/>
            <person name="Demange N."/>
            <person name="Francino M.P."/>
            <person name="Goltsman E."/>
            <person name="Huang Y."/>
            <person name="Kopp O.R."/>
            <person name="Labarre L."/>
            <person name="Lapidus A."/>
            <person name="Lavire C."/>
            <person name="Marechal J."/>
            <person name="Martinez M."/>
            <person name="Mastronunzio J.E."/>
            <person name="Mullin B.C."/>
            <person name="Niemann J."/>
            <person name="Pujic P."/>
            <person name="Rawnsley T."/>
            <person name="Rouy Z."/>
            <person name="Schenowitz C."/>
            <person name="Sellstedt A."/>
            <person name="Tavares F."/>
            <person name="Tomkins J.P."/>
            <person name="Vallenet D."/>
            <person name="Valverde C."/>
            <person name="Wall L.G."/>
            <person name="Wang Y."/>
            <person name="Medigue C."/>
            <person name="Benson D.R."/>
        </authorList>
    </citation>
    <scope>NUCLEOTIDE SEQUENCE [LARGE SCALE GENOMIC DNA]</scope>
    <source>
        <strain evidence="3">DSM 45818 / CECT 9043 / CcI3</strain>
    </source>
</reference>
<dbReference type="KEGG" id="fra:Francci3_2762"/>
<proteinExistence type="predicted"/>
<accession>Q2J9C0</accession>
<evidence type="ECO:0000313" key="2">
    <source>
        <dbReference type="EMBL" id="ABD12122.1"/>
    </source>
</evidence>
<feature type="domain" description="Methyltransferase type 11" evidence="1">
    <location>
        <begin position="74"/>
        <end position="164"/>
    </location>
</feature>
<dbReference type="InterPro" id="IPR013216">
    <property type="entry name" value="Methyltransf_11"/>
</dbReference>
<keyword evidence="3" id="KW-1185">Reference proteome</keyword>
<dbReference type="HOGENOM" id="CLU_062440_2_1_11"/>
<dbReference type="Proteomes" id="UP000001937">
    <property type="component" value="Chromosome"/>
</dbReference>
<dbReference type="AlphaFoldDB" id="Q2J9C0"/>
<dbReference type="CDD" id="cd02440">
    <property type="entry name" value="AdoMet_MTases"/>
    <property type="match status" value="1"/>
</dbReference>
<dbReference type="GO" id="GO:0008757">
    <property type="term" value="F:S-adenosylmethionine-dependent methyltransferase activity"/>
    <property type="evidence" value="ECO:0007669"/>
    <property type="project" value="InterPro"/>
</dbReference>
<keyword evidence="2" id="KW-0489">Methyltransferase</keyword>
<dbReference type="SUPFAM" id="SSF53335">
    <property type="entry name" value="S-adenosyl-L-methionine-dependent methyltransferases"/>
    <property type="match status" value="1"/>
</dbReference>
<name>Q2J9C0_FRACC</name>
<gene>
    <name evidence="2" type="ordered locus">Francci3_2762</name>
</gene>
<dbReference type="EMBL" id="CP000249">
    <property type="protein sequence ID" value="ABD12122.1"/>
    <property type="molecule type" value="Genomic_DNA"/>
</dbReference>
<organism evidence="2 3">
    <name type="scientific">Frankia casuarinae (strain DSM 45818 / CECT 9043 / HFP020203 / CcI3)</name>
    <dbReference type="NCBI Taxonomy" id="106370"/>
    <lineage>
        <taxon>Bacteria</taxon>
        <taxon>Bacillati</taxon>
        <taxon>Actinomycetota</taxon>
        <taxon>Actinomycetes</taxon>
        <taxon>Frankiales</taxon>
        <taxon>Frankiaceae</taxon>
        <taxon>Frankia</taxon>
    </lineage>
</organism>
<keyword evidence="2" id="KW-0808">Transferase</keyword>
<dbReference type="Pfam" id="PF08241">
    <property type="entry name" value="Methyltransf_11"/>
    <property type="match status" value="1"/>
</dbReference>
<dbReference type="PhylomeDB" id="Q2J9C0"/>
<dbReference type="PANTHER" id="PTHR43591">
    <property type="entry name" value="METHYLTRANSFERASE"/>
    <property type="match status" value="1"/>
</dbReference>
<dbReference type="Gene3D" id="3.40.50.150">
    <property type="entry name" value="Vaccinia Virus protein VP39"/>
    <property type="match status" value="1"/>
</dbReference>